<proteinExistence type="predicted"/>
<dbReference type="RefSeq" id="WP_180306761.1">
    <property type="nucleotide sequence ID" value="NZ_CP058952.1"/>
</dbReference>
<gene>
    <name evidence="1" type="ORF">HZU75_14755</name>
</gene>
<organism evidence="1 2">
    <name type="scientific">Chitinibacter fontanus</name>
    <dbReference type="NCBI Taxonomy" id="1737446"/>
    <lineage>
        <taxon>Bacteria</taxon>
        <taxon>Pseudomonadati</taxon>
        <taxon>Pseudomonadota</taxon>
        <taxon>Betaproteobacteria</taxon>
        <taxon>Neisseriales</taxon>
        <taxon>Chitinibacteraceae</taxon>
        <taxon>Chitinibacter</taxon>
    </lineage>
</organism>
<keyword evidence="2" id="KW-1185">Reference proteome</keyword>
<dbReference type="Proteomes" id="UP000510822">
    <property type="component" value="Chromosome"/>
</dbReference>
<dbReference type="AlphaFoldDB" id="A0A7D5ZEV6"/>
<protein>
    <submittedName>
        <fullName evidence="1">Uncharacterized protein</fullName>
    </submittedName>
</protein>
<reference evidence="1 2" key="1">
    <citation type="journal article" date="2016" name="Int. J. Syst. Evol. Microbiol.">
        <title>Chitinibacter fontanus sp. nov., isolated from a spring.</title>
        <authorList>
            <person name="Sheu S.Y."/>
            <person name="Li Y.S."/>
            <person name="Young C.C."/>
            <person name="Chen W.M."/>
        </authorList>
    </citation>
    <scope>NUCLEOTIDE SEQUENCE [LARGE SCALE GENOMIC DNA]</scope>
    <source>
        <strain evidence="1 2">STM-7</strain>
    </source>
</reference>
<dbReference type="EMBL" id="CP058952">
    <property type="protein sequence ID" value="QLI82685.1"/>
    <property type="molecule type" value="Genomic_DNA"/>
</dbReference>
<evidence type="ECO:0000313" key="1">
    <source>
        <dbReference type="EMBL" id="QLI82685.1"/>
    </source>
</evidence>
<accession>A0A7D5ZEV6</accession>
<name>A0A7D5ZEV6_9NEIS</name>
<dbReference type="KEGG" id="cfon:HZU75_14755"/>
<sequence length="179" mass="19572">MLNRAQMLQQTYAKTPLGQQAIATRAVPLLAAERRVLILIDGQRNGAELYQQLNLHNLFDMIAALEQQGLIYPMLSQSSVVTPPTPTPPPKPPQVIPSAASVLNEAALSEVKQLMINSSRQAMGLLATRLVRDIEDIKDLPSLKTTMARWNMALRESRAVAAQADQLLQTAKAMLPVAV</sequence>
<evidence type="ECO:0000313" key="2">
    <source>
        <dbReference type="Proteomes" id="UP000510822"/>
    </source>
</evidence>